<dbReference type="AlphaFoldDB" id="A0AAU9J2V8"/>
<dbReference type="Proteomes" id="UP001162131">
    <property type="component" value="Unassembled WGS sequence"/>
</dbReference>
<keyword evidence="1" id="KW-0472">Membrane</keyword>
<feature type="transmembrane region" description="Helical" evidence="1">
    <location>
        <begin position="12"/>
        <end position="32"/>
    </location>
</feature>
<keyword evidence="1" id="KW-0812">Transmembrane</keyword>
<proteinExistence type="predicted"/>
<dbReference type="PROSITE" id="PS51257">
    <property type="entry name" value="PROKAR_LIPOPROTEIN"/>
    <property type="match status" value="1"/>
</dbReference>
<dbReference type="EMBL" id="CAJZBQ010000032">
    <property type="protein sequence ID" value="CAG9322493.1"/>
    <property type="molecule type" value="Genomic_DNA"/>
</dbReference>
<keyword evidence="1" id="KW-1133">Transmembrane helix</keyword>
<comment type="caution">
    <text evidence="2">The sequence shown here is derived from an EMBL/GenBank/DDBJ whole genome shotgun (WGS) entry which is preliminary data.</text>
</comment>
<evidence type="ECO:0000313" key="3">
    <source>
        <dbReference type="Proteomes" id="UP001162131"/>
    </source>
</evidence>
<feature type="transmembrane region" description="Helical" evidence="1">
    <location>
        <begin position="38"/>
        <end position="60"/>
    </location>
</feature>
<protein>
    <submittedName>
        <fullName evidence="2">Uncharacterized protein</fullName>
    </submittedName>
</protein>
<evidence type="ECO:0000313" key="2">
    <source>
        <dbReference type="EMBL" id="CAG9322493.1"/>
    </source>
</evidence>
<sequence>MEDRNRVSLQDIIIVSILSFACISFLMIAIQSVPQKSWGYVLIYGFASFMLVLPLSYFFLKLCLRRSHITIMDSPYT</sequence>
<name>A0AAU9J2V8_9CILI</name>
<gene>
    <name evidence="2" type="ORF">BSTOLATCC_MIC31623</name>
</gene>
<accession>A0AAU9J2V8</accession>
<reference evidence="2" key="1">
    <citation type="submission" date="2021-09" db="EMBL/GenBank/DDBJ databases">
        <authorList>
            <consortium name="AG Swart"/>
            <person name="Singh M."/>
            <person name="Singh A."/>
            <person name="Seah K."/>
            <person name="Emmerich C."/>
        </authorList>
    </citation>
    <scope>NUCLEOTIDE SEQUENCE</scope>
    <source>
        <strain evidence="2">ATCC30299</strain>
    </source>
</reference>
<evidence type="ECO:0000256" key="1">
    <source>
        <dbReference type="SAM" id="Phobius"/>
    </source>
</evidence>
<organism evidence="2 3">
    <name type="scientific">Blepharisma stoltei</name>
    <dbReference type="NCBI Taxonomy" id="1481888"/>
    <lineage>
        <taxon>Eukaryota</taxon>
        <taxon>Sar</taxon>
        <taxon>Alveolata</taxon>
        <taxon>Ciliophora</taxon>
        <taxon>Postciliodesmatophora</taxon>
        <taxon>Heterotrichea</taxon>
        <taxon>Heterotrichida</taxon>
        <taxon>Blepharismidae</taxon>
        <taxon>Blepharisma</taxon>
    </lineage>
</organism>
<keyword evidence="3" id="KW-1185">Reference proteome</keyword>